<dbReference type="HOGENOM" id="CLU_3154884_0_0_3"/>
<comment type="caution">
    <text evidence="1">The sequence shown here is derived from an EMBL/GenBank/DDBJ whole genome shotgun (WGS) entry which is preliminary data.</text>
</comment>
<gene>
    <name evidence="1" type="ORF">MICAB_4700001</name>
</gene>
<evidence type="ECO:0000313" key="2">
    <source>
        <dbReference type="Proteomes" id="UP000003172"/>
    </source>
</evidence>
<organism evidence="1 2">
    <name type="scientific">Microcystis aeruginosa PCC 9717</name>
    <dbReference type="NCBI Taxonomy" id="1160286"/>
    <lineage>
        <taxon>Bacteria</taxon>
        <taxon>Bacillati</taxon>
        <taxon>Cyanobacteriota</taxon>
        <taxon>Cyanophyceae</taxon>
        <taxon>Oscillatoriophycideae</taxon>
        <taxon>Chroococcales</taxon>
        <taxon>Microcystaceae</taxon>
        <taxon>Microcystis</taxon>
    </lineage>
</organism>
<evidence type="ECO:0000313" key="1">
    <source>
        <dbReference type="EMBL" id="CCH98329.1"/>
    </source>
</evidence>
<name>I4FRQ4_MICAE</name>
<dbReference type="RefSeq" id="WP_002761310.1">
    <property type="nucleotide sequence ID" value="NZ_HE972729.1"/>
</dbReference>
<dbReference type="EMBL" id="CAII01000413">
    <property type="protein sequence ID" value="CCH98329.1"/>
    <property type="molecule type" value="Genomic_DNA"/>
</dbReference>
<dbReference type="Proteomes" id="UP000003172">
    <property type="component" value="Unassembled WGS sequence"/>
</dbReference>
<accession>I4FRQ4</accession>
<dbReference type="AlphaFoldDB" id="I4FRQ4"/>
<protein>
    <submittedName>
        <fullName evidence="1">Uncharacterized protein</fullName>
    </submittedName>
</protein>
<sequence>MPILLWRRGSIGALQALGLNGISYPTYSQIANQKTWDLMLAAAKREKV</sequence>
<proteinExistence type="predicted"/>
<reference evidence="1 2" key="1">
    <citation type="submission" date="2012-04" db="EMBL/GenBank/DDBJ databases">
        <authorList>
            <person name="Genoscope - CEA"/>
        </authorList>
    </citation>
    <scope>NUCLEOTIDE SEQUENCE [LARGE SCALE GENOMIC DNA]</scope>
    <source>
        <strain evidence="1 2">9717</strain>
    </source>
</reference>